<evidence type="ECO:0000313" key="2">
    <source>
        <dbReference type="Proteomes" id="UP000051035"/>
    </source>
</evidence>
<proteinExistence type="predicted"/>
<accession>A0A0S8JJI2</accession>
<name>A0A0S8JJI2_UNCT6</name>
<sequence>MAIIQHGILEATKHTDLDLNATAEELASSAKTIYGMEIDNTNNSVDVFVKCYDTNNASPPTVGTTVPDMIIRVGAGKIRSVSSTRGTVSGGNVTPAAGFAFGTGLYMACVTAGGTAGTTGPTEDVKATVYTN</sequence>
<comment type="caution">
    <text evidence="1">The sequence shown here is derived from an EMBL/GenBank/DDBJ whole genome shotgun (WGS) entry which is preliminary data.</text>
</comment>
<gene>
    <name evidence="1" type="ORF">AMJ71_06105</name>
</gene>
<dbReference type="AlphaFoldDB" id="A0A0S8JJI2"/>
<protein>
    <submittedName>
        <fullName evidence="1">Uncharacterized protein</fullName>
    </submittedName>
</protein>
<dbReference type="EMBL" id="LJVA01000065">
    <property type="protein sequence ID" value="KPL09538.1"/>
    <property type="molecule type" value="Genomic_DNA"/>
</dbReference>
<reference evidence="1 2" key="1">
    <citation type="journal article" date="2015" name="Microbiome">
        <title>Genomic resolution of linkages in carbon, nitrogen, and sulfur cycling among widespread estuary sediment bacteria.</title>
        <authorList>
            <person name="Baker B.J."/>
            <person name="Lazar C.S."/>
            <person name="Teske A.P."/>
            <person name="Dick G.J."/>
        </authorList>
    </citation>
    <scope>NUCLEOTIDE SEQUENCE [LARGE SCALE GENOMIC DNA]</scope>
    <source>
        <strain evidence="1">SM1_40</strain>
    </source>
</reference>
<dbReference type="Proteomes" id="UP000051035">
    <property type="component" value="Unassembled WGS sequence"/>
</dbReference>
<organism evidence="1 2">
    <name type="scientific">candidate division TA06 bacterium SM1_40</name>
    <dbReference type="NCBI Taxonomy" id="1703773"/>
    <lineage>
        <taxon>Bacteria</taxon>
        <taxon>Bacteria division TA06</taxon>
    </lineage>
</organism>
<evidence type="ECO:0000313" key="1">
    <source>
        <dbReference type="EMBL" id="KPL09538.1"/>
    </source>
</evidence>